<evidence type="ECO:0000313" key="3">
    <source>
        <dbReference type="Proteomes" id="UP001602058"/>
    </source>
</evidence>
<accession>A0ABW6UFP2</accession>
<organism evidence="2 3">
    <name type="scientific">Streptomyces bluensis</name>
    <dbReference type="NCBI Taxonomy" id="33897"/>
    <lineage>
        <taxon>Bacteria</taxon>
        <taxon>Bacillati</taxon>
        <taxon>Actinomycetota</taxon>
        <taxon>Actinomycetes</taxon>
        <taxon>Kitasatosporales</taxon>
        <taxon>Streptomycetaceae</taxon>
        <taxon>Streptomyces</taxon>
    </lineage>
</organism>
<dbReference type="Gene3D" id="3.40.109.10">
    <property type="entry name" value="NADH Oxidase"/>
    <property type="match status" value="1"/>
</dbReference>
<dbReference type="Proteomes" id="UP001602058">
    <property type="component" value="Unassembled WGS sequence"/>
</dbReference>
<dbReference type="EMBL" id="JBIAWJ010000004">
    <property type="protein sequence ID" value="MFF4522017.1"/>
    <property type="molecule type" value="Genomic_DNA"/>
</dbReference>
<protein>
    <recommendedName>
        <fullName evidence="4">Bacteriocin biosynthesis cyclodehydratase domain-containing protein</fullName>
    </recommendedName>
</protein>
<gene>
    <name evidence="2" type="ORF">ACFY1D_11305</name>
</gene>
<reference evidence="2 3" key="1">
    <citation type="submission" date="2024-10" db="EMBL/GenBank/DDBJ databases">
        <title>The Natural Products Discovery Center: Release of the First 8490 Sequenced Strains for Exploring Actinobacteria Biosynthetic Diversity.</title>
        <authorList>
            <person name="Kalkreuter E."/>
            <person name="Kautsar S.A."/>
            <person name="Yang D."/>
            <person name="Bader C.D."/>
            <person name="Teijaro C.N."/>
            <person name="Fluegel L."/>
            <person name="Davis C.M."/>
            <person name="Simpson J.R."/>
            <person name="Lauterbach L."/>
            <person name="Steele A.D."/>
            <person name="Gui C."/>
            <person name="Meng S."/>
            <person name="Li G."/>
            <person name="Viehrig K."/>
            <person name="Ye F."/>
            <person name="Su P."/>
            <person name="Kiefer A.F."/>
            <person name="Nichols A."/>
            <person name="Cepeda A.J."/>
            <person name="Yan W."/>
            <person name="Fan B."/>
            <person name="Jiang Y."/>
            <person name="Adhikari A."/>
            <person name="Zheng C.-J."/>
            <person name="Schuster L."/>
            <person name="Cowan T.M."/>
            <person name="Smanski M.J."/>
            <person name="Chevrette M.G."/>
            <person name="De Carvalho L.P.S."/>
            <person name="Shen B."/>
        </authorList>
    </citation>
    <scope>NUCLEOTIDE SEQUENCE [LARGE SCALE GENOMIC DNA]</scope>
    <source>
        <strain evidence="2 3">NPDC001390</strain>
    </source>
</reference>
<comment type="caution">
    <text evidence="2">The sequence shown here is derived from an EMBL/GenBank/DDBJ whole genome shotgun (WGS) entry which is preliminary data.</text>
</comment>
<name>A0ABW6UFP2_9ACTN</name>
<evidence type="ECO:0008006" key="4">
    <source>
        <dbReference type="Google" id="ProtNLM"/>
    </source>
</evidence>
<evidence type="ECO:0000256" key="1">
    <source>
        <dbReference type="SAM" id="MobiDB-lite"/>
    </source>
</evidence>
<dbReference type="RefSeq" id="WP_387885610.1">
    <property type="nucleotide sequence ID" value="NZ_JBIAWJ010000004.1"/>
</dbReference>
<dbReference type="Gene3D" id="3.40.50.720">
    <property type="entry name" value="NAD(P)-binding Rossmann-like Domain"/>
    <property type="match status" value="1"/>
</dbReference>
<feature type="region of interest" description="Disordered" evidence="1">
    <location>
        <begin position="414"/>
        <end position="462"/>
    </location>
</feature>
<dbReference type="InterPro" id="IPR000415">
    <property type="entry name" value="Nitroreductase-like"/>
</dbReference>
<sequence>MSGRAPASGAVRVGGRARPALCRGLVLVDAPGGLVLEGGPHRMLLSGEAASGFLRALLPLLDGRHGPDELCALLAVEPADLTQALELLDDWGVLESGSTAREEQDEHPEENVPEQTVTYYSRTAALTGGHASGASVLDELSRSHVLLVADEPLTRMLAEDLTAGGVGRVSTGGGAGVGREVPQDCDLVVLADRPGAPGCLEDWVATAWADGVPVLRFATGDGAVEVGPLFWPGESACVGCFRRGGGAEGVEGVEGVEGGARALSASAAAMEVLAVLARTTPVTTLGARVGTTTAGGRTEHHLFAPHPACDICGDSSGGDSQDGGVDGAVRLIEAYEWRLALPPGRLLPAPRLLAPRRQRMRQASRRRVTLHTSPGGRLPERPGPRSPRRRDGHPGADDPVTALSALLPHTAGTTVAYGADRGPDGTDGSDGAHGAGRTDGPDGAHGAGRTDRADGMDRADENSPVPVNAYVLTDLPCLDLPGQVFLYDEAGHRLLSVRADCPPWRPAVLSSGPDVACLDAVIVLVADAGPLAAEFGDGARRLAHLDAGIAAMRLASAARELRIPLSFELGWSDRLEAVLELDPTRESVAAVAGLLGGPGTGEVRG</sequence>
<feature type="compositionally biased region" description="Basic and acidic residues" evidence="1">
    <location>
        <begin position="448"/>
        <end position="461"/>
    </location>
</feature>
<evidence type="ECO:0000313" key="2">
    <source>
        <dbReference type="EMBL" id="MFF4522017.1"/>
    </source>
</evidence>
<keyword evidence="3" id="KW-1185">Reference proteome</keyword>
<feature type="region of interest" description="Disordered" evidence="1">
    <location>
        <begin position="346"/>
        <end position="401"/>
    </location>
</feature>
<proteinExistence type="predicted"/>
<feature type="compositionally biased region" description="Basic residues" evidence="1">
    <location>
        <begin position="354"/>
        <end position="369"/>
    </location>
</feature>